<dbReference type="Pfam" id="PF04290">
    <property type="entry name" value="DctQ"/>
    <property type="match status" value="1"/>
</dbReference>
<evidence type="ECO:0000256" key="9">
    <source>
        <dbReference type="RuleBase" id="RU369079"/>
    </source>
</evidence>
<keyword evidence="2 9" id="KW-0813">Transport</keyword>
<gene>
    <name evidence="11" type="ORF">FHP88_03520</name>
</gene>
<keyword evidence="4 9" id="KW-0997">Cell inner membrane</keyword>
<feature type="transmembrane region" description="Helical" evidence="9">
    <location>
        <begin position="144"/>
        <end position="163"/>
    </location>
</feature>
<feature type="transmembrane region" description="Helical" evidence="9">
    <location>
        <begin position="63"/>
        <end position="79"/>
    </location>
</feature>
<accession>A0A558DVX7</accession>
<dbReference type="InterPro" id="IPR055348">
    <property type="entry name" value="DctQ"/>
</dbReference>
<evidence type="ECO:0000256" key="3">
    <source>
        <dbReference type="ARBA" id="ARBA00022475"/>
    </source>
</evidence>
<evidence type="ECO:0000256" key="8">
    <source>
        <dbReference type="ARBA" id="ARBA00038436"/>
    </source>
</evidence>
<organism evidence="11 12">
    <name type="scientific">Sedimenticola selenatireducens</name>
    <dbReference type="NCBI Taxonomy" id="191960"/>
    <lineage>
        <taxon>Bacteria</taxon>
        <taxon>Pseudomonadati</taxon>
        <taxon>Pseudomonadota</taxon>
        <taxon>Gammaproteobacteria</taxon>
        <taxon>Chromatiales</taxon>
        <taxon>Sedimenticolaceae</taxon>
        <taxon>Sedimenticola</taxon>
    </lineage>
</organism>
<keyword evidence="12" id="KW-1185">Reference proteome</keyword>
<evidence type="ECO:0000313" key="12">
    <source>
        <dbReference type="Proteomes" id="UP000316649"/>
    </source>
</evidence>
<dbReference type="AlphaFoldDB" id="A0A558DVX7"/>
<comment type="subcellular location">
    <subcellularLocation>
        <location evidence="1 9">Cell inner membrane</location>
        <topology evidence="1 9">Multi-pass membrane protein</topology>
    </subcellularLocation>
</comment>
<dbReference type="GO" id="GO:0005886">
    <property type="term" value="C:plasma membrane"/>
    <property type="evidence" value="ECO:0007669"/>
    <property type="project" value="UniProtKB-SubCell"/>
</dbReference>
<proteinExistence type="inferred from homology"/>
<dbReference type="PANTHER" id="PTHR35011">
    <property type="entry name" value="2,3-DIKETO-L-GULONATE TRAP TRANSPORTER SMALL PERMEASE PROTEIN YIAM"/>
    <property type="match status" value="1"/>
</dbReference>
<comment type="caution">
    <text evidence="11">The sequence shown here is derived from an EMBL/GenBank/DDBJ whole genome shotgun (WGS) entry which is preliminary data.</text>
</comment>
<evidence type="ECO:0000256" key="5">
    <source>
        <dbReference type="ARBA" id="ARBA00022692"/>
    </source>
</evidence>
<comment type="subunit">
    <text evidence="9">The complex comprises the extracytoplasmic solute receptor protein and the two transmembrane proteins.</text>
</comment>
<keyword evidence="3" id="KW-1003">Cell membrane</keyword>
<keyword evidence="5 9" id="KW-0812">Transmembrane</keyword>
<evidence type="ECO:0000256" key="4">
    <source>
        <dbReference type="ARBA" id="ARBA00022519"/>
    </source>
</evidence>
<name>A0A558DVX7_9GAMM</name>
<sequence length="209" mass="23208">MSSSSTVLEDGSRLSWADRTLFRFETVLTLLGGIVILLLVFLASVNVLGRWLFDLPINGYVDWVEQAMAFFAFLGIAYTQRMGGHIRMDMLVGHLKGRLLWLSEFISVLLMLGVTLVLIYGSYLHFYRAFQIGDSSLDIDLPTWPAKLVVPVALSILALRLMLQIWGYLRAVKQGDDEPIAVPLIEDAATVAAKEAEAVMGSLTEEEAK</sequence>
<keyword evidence="7 9" id="KW-0472">Membrane</keyword>
<evidence type="ECO:0000256" key="7">
    <source>
        <dbReference type="ARBA" id="ARBA00023136"/>
    </source>
</evidence>
<evidence type="ECO:0000256" key="1">
    <source>
        <dbReference type="ARBA" id="ARBA00004429"/>
    </source>
</evidence>
<dbReference type="InterPro" id="IPR007387">
    <property type="entry name" value="TRAP_DctQ"/>
</dbReference>
<reference evidence="11 12" key="1">
    <citation type="submission" date="2019-07" db="EMBL/GenBank/DDBJ databases">
        <title>The pathways for chlorine oxyanion respiration interact through the shared metabolite chlorate.</title>
        <authorList>
            <person name="Barnum T.P."/>
            <person name="Cheng Y."/>
            <person name="Hill K.A."/>
            <person name="Lucas L.N."/>
            <person name="Carlson H.K."/>
            <person name="Coates J.D."/>
        </authorList>
    </citation>
    <scope>NUCLEOTIDE SEQUENCE [LARGE SCALE GENOMIC DNA]</scope>
    <source>
        <strain evidence="11 12">BK-1</strain>
    </source>
</reference>
<feature type="transmembrane region" description="Helical" evidence="9">
    <location>
        <begin position="21"/>
        <end position="43"/>
    </location>
</feature>
<comment type="similarity">
    <text evidence="8 9">Belongs to the TRAP transporter small permease family.</text>
</comment>
<dbReference type="OrthoDB" id="26202at2"/>
<comment type="function">
    <text evidence="9">Part of the tripartite ATP-independent periplasmic (TRAP) transport system.</text>
</comment>
<evidence type="ECO:0000256" key="6">
    <source>
        <dbReference type="ARBA" id="ARBA00022989"/>
    </source>
</evidence>
<keyword evidence="6 9" id="KW-1133">Transmembrane helix</keyword>
<protein>
    <recommendedName>
        <fullName evidence="9">TRAP transporter small permease protein</fullName>
    </recommendedName>
</protein>
<dbReference type="EMBL" id="VMNH01000004">
    <property type="protein sequence ID" value="TVO77881.1"/>
    <property type="molecule type" value="Genomic_DNA"/>
</dbReference>
<evidence type="ECO:0000256" key="2">
    <source>
        <dbReference type="ARBA" id="ARBA00022448"/>
    </source>
</evidence>
<dbReference type="RefSeq" id="WP_144357605.1">
    <property type="nucleotide sequence ID" value="NZ_VMNH01000004.1"/>
</dbReference>
<feature type="transmembrane region" description="Helical" evidence="9">
    <location>
        <begin position="99"/>
        <end position="124"/>
    </location>
</feature>
<dbReference type="Proteomes" id="UP000316649">
    <property type="component" value="Unassembled WGS sequence"/>
</dbReference>
<evidence type="ECO:0000259" key="10">
    <source>
        <dbReference type="Pfam" id="PF04290"/>
    </source>
</evidence>
<dbReference type="GO" id="GO:0022857">
    <property type="term" value="F:transmembrane transporter activity"/>
    <property type="evidence" value="ECO:0007669"/>
    <property type="project" value="UniProtKB-UniRule"/>
</dbReference>
<evidence type="ECO:0000313" key="11">
    <source>
        <dbReference type="EMBL" id="TVO77881.1"/>
    </source>
</evidence>
<feature type="domain" description="Tripartite ATP-independent periplasmic transporters DctQ component" evidence="10">
    <location>
        <begin position="40"/>
        <end position="169"/>
    </location>
</feature>